<dbReference type="GO" id="GO:0016301">
    <property type="term" value="F:kinase activity"/>
    <property type="evidence" value="ECO:0007669"/>
    <property type="project" value="UniProtKB-KW"/>
</dbReference>
<reference evidence="11 12" key="1">
    <citation type="journal article" date="2021" name="ISME Commun">
        <title>Automated analysis of genomic sequences facilitates high-throughput and comprehensive description of bacteria.</title>
        <authorList>
            <person name="Hitch T.C.A."/>
        </authorList>
    </citation>
    <scope>NUCLEOTIDE SEQUENCE [LARGE SCALE GENOMIC DNA]</scope>
    <source>
        <strain evidence="11 12">Sanger_19</strain>
    </source>
</reference>
<dbReference type="HAMAP" id="MF_00238">
    <property type="entry name" value="Cytidyl_kinase_type1"/>
    <property type="match status" value="1"/>
</dbReference>
<keyword evidence="9" id="KW-0175">Coiled coil</keyword>
<comment type="caution">
    <text evidence="11">The sequence shown here is derived from an EMBL/GenBank/DDBJ whole genome shotgun (WGS) entry which is preliminary data.</text>
</comment>
<evidence type="ECO:0000259" key="10">
    <source>
        <dbReference type="Pfam" id="PF02224"/>
    </source>
</evidence>
<keyword evidence="2 8" id="KW-0808">Transferase</keyword>
<dbReference type="InterPro" id="IPR011994">
    <property type="entry name" value="Cytidylate_kinase_dom"/>
</dbReference>
<dbReference type="SUPFAM" id="SSF52540">
    <property type="entry name" value="P-loop containing nucleoside triphosphate hydrolases"/>
    <property type="match status" value="1"/>
</dbReference>
<comment type="catalytic activity">
    <reaction evidence="6 8">
        <text>dCMP + ATP = dCDP + ADP</text>
        <dbReference type="Rhea" id="RHEA:25094"/>
        <dbReference type="ChEBI" id="CHEBI:30616"/>
        <dbReference type="ChEBI" id="CHEBI:57566"/>
        <dbReference type="ChEBI" id="CHEBI:58593"/>
        <dbReference type="ChEBI" id="CHEBI:456216"/>
        <dbReference type="EC" id="2.7.4.25"/>
    </reaction>
</comment>
<dbReference type="Pfam" id="PF02224">
    <property type="entry name" value="Cytidylate_kin"/>
    <property type="match status" value="1"/>
</dbReference>
<evidence type="ECO:0000256" key="4">
    <source>
        <dbReference type="ARBA" id="ARBA00022777"/>
    </source>
</evidence>
<feature type="coiled-coil region" evidence="9">
    <location>
        <begin position="96"/>
        <end position="123"/>
    </location>
</feature>
<evidence type="ECO:0000256" key="1">
    <source>
        <dbReference type="ARBA" id="ARBA00009427"/>
    </source>
</evidence>
<evidence type="ECO:0000313" key="11">
    <source>
        <dbReference type="EMBL" id="MCU6716450.1"/>
    </source>
</evidence>
<evidence type="ECO:0000256" key="5">
    <source>
        <dbReference type="ARBA" id="ARBA00022840"/>
    </source>
</evidence>
<proteinExistence type="inferred from homology"/>
<comment type="subcellular location">
    <subcellularLocation>
        <location evidence="8">Cytoplasm</location>
    </subcellularLocation>
</comment>
<sequence length="221" mass="24672">MSFNIAIDGPAGAGKSTIAKQLAKELSFIYVDTGAMYRSMALYFMRNDIAKEDEAAISDACKTVEVSIAYENGEQQVLLNGENVSKEIRKEEVGKMASATSVYKEVRKKLVELQQKLAADKDVIMDGRDIGTCVLPNAQVKIYLTASVETRAERRYQELLEKGAACDLEVIKKDIADRDYQDMHREISPLKQAEDAILVDSSDMGIEEVVETIKNIYREKC</sequence>
<evidence type="ECO:0000313" key="12">
    <source>
        <dbReference type="Proteomes" id="UP001209666"/>
    </source>
</evidence>
<evidence type="ECO:0000256" key="3">
    <source>
        <dbReference type="ARBA" id="ARBA00022741"/>
    </source>
</evidence>
<dbReference type="EC" id="2.7.4.25" evidence="8"/>
<evidence type="ECO:0000256" key="2">
    <source>
        <dbReference type="ARBA" id="ARBA00022679"/>
    </source>
</evidence>
<feature type="domain" description="Cytidylate kinase" evidence="10">
    <location>
        <begin position="5"/>
        <end position="217"/>
    </location>
</feature>
<evidence type="ECO:0000256" key="9">
    <source>
        <dbReference type="SAM" id="Coils"/>
    </source>
</evidence>
<keyword evidence="4 8" id="KW-0418">Kinase</keyword>
<dbReference type="InterPro" id="IPR027417">
    <property type="entry name" value="P-loop_NTPase"/>
</dbReference>
<name>A0ABT2SBL8_9FIRM</name>
<evidence type="ECO:0000256" key="6">
    <source>
        <dbReference type="ARBA" id="ARBA00047615"/>
    </source>
</evidence>
<evidence type="ECO:0000256" key="8">
    <source>
        <dbReference type="HAMAP-Rule" id="MF_00238"/>
    </source>
</evidence>
<keyword evidence="12" id="KW-1185">Reference proteome</keyword>
<organism evidence="11 12">
    <name type="scientific">Roseburia amylophila</name>
    <dbReference type="NCBI Taxonomy" id="2981794"/>
    <lineage>
        <taxon>Bacteria</taxon>
        <taxon>Bacillati</taxon>
        <taxon>Bacillota</taxon>
        <taxon>Clostridia</taxon>
        <taxon>Lachnospirales</taxon>
        <taxon>Lachnospiraceae</taxon>
        <taxon>Roseburia</taxon>
    </lineage>
</organism>
<comment type="catalytic activity">
    <reaction evidence="7 8">
        <text>CMP + ATP = CDP + ADP</text>
        <dbReference type="Rhea" id="RHEA:11600"/>
        <dbReference type="ChEBI" id="CHEBI:30616"/>
        <dbReference type="ChEBI" id="CHEBI:58069"/>
        <dbReference type="ChEBI" id="CHEBI:60377"/>
        <dbReference type="ChEBI" id="CHEBI:456216"/>
        <dbReference type="EC" id="2.7.4.25"/>
    </reaction>
</comment>
<accession>A0ABT2SBL8</accession>
<dbReference type="Gene3D" id="3.40.50.300">
    <property type="entry name" value="P-loop containing nucleotide triphosphate hydrolases"/>
    <property type="match status" value="1"/>
</dbReference>
<dbReference type="RefSeq" id="WP_262623469.1">
    <property type="nucleotide sequence ID" value="NZ_JAOQKI010000004.1"/>
</dbReference>
<dbReference type="InterPro" id="IPR003136">
    <property type="entry name" value="Cytidylate_kin"/>
</dbReference>
<dbReference type="CDD" id="cd02020">
    <property type="entry name" value="CMPK"/>
    <property type="match status" value="1"/>
</dbReference>
<dbReference type="PANTHER" id="PTHR21299">
    <property type="entry name" value="CYTIDYLATE KINASE/PANTOATE-BETA-ALANINE LIGASE"/>
    <property type="match status" value="1"/>
</dbReference>
<evidence type="ECO:0000256" key="7">
    <source>
        <dbReference type="ARBA" id="ARBA00048478"/>
    </source>
</evidence>
<dbReference type="PANTHER" id="PTHR21299:SF2">
    <property type="entry name" value="CYTIDYLATE KINASE"/>
    <property type="match status" value="1"/>
</dbReference>
<gene>
    <name evidence="8 11" type="primary">cmk</name>
    <name evidence="11" type="ORF">OCV43_04045</name>
</gene>
<dbReference type="EMBL" id="JAOQKI010000004">
    <property type="protein sequence ID" value="MCU6716450.1"/>
    <property type="molecule type" value="Genomic_DNA"/>
</dbReference>
<protein>
    <recommendedName>
        <fullName evidence="8">Cytidylate kinase</fullName>
        <shortName evidence="8">CK</shortName>
        <ecNumber evidence="8">2.7.4.25</ecNumber>
    </recommendedName>
    <alternativeName>
        <fullName evidence="8">Cytidine monophosphate kinase</fullName>
        <shortName evidence="8">CMP kinase</shortName>
    </alternativeName>
</protein>
<comment type="similarity">
    <text evidence="1 8">Belongs to the cytidylate kinase family. Type 1 subfamily.</text>
</comment>
<dbReference type="Proteomes" id="UP001209666">
    <property type="component" value="Unassembled WGS sequence"/>
</dbReference>
<feature type="binding site" evidence="8">
    <location>
        <begin position="9"/>
        <end position="17"/>
    </location>
    <ligand>
        <name>ATP</name>
        <dbReference type="ChEBI" id="CHEBI:30616"/>
    </ligand>
</feature>
<keyword evidence="8" id="KW-0963">Cytoplasm</keyword>
<dbReference type="NCBIfam" id="TIGR00017">
    <property type="entry name" value="cmk"/>
    <property type="match status" value="1"/>
</dbReference>
<keyword evidence="5 8" id="KW-0067">ATP-binding</keyword>
<keyword evidence="3 8" id="KW-0547">Nucleotide-binding</keyword>